<comment type="caution">
    <text evidence="2">The sequence shown here is derived from an EMBL/GenBank/DDBJ whole genome shotgun (WGS) entry which is preliminary data.</text>
</comment>
<reference evidence="2" key="1">
    <citation type="submission" date="2021-09" db="EMBL/GenBank/DDBJ databases">
        <authorList>
            <consortium name="AG Swart"/>
            <person name="Singh M."/>
            <person name="Singh A."/>
            <person name="Seah K."/>
            <person name="Emmerich C."/>
        </authorList>
    </citation>
    <scope>NUCLEOTIDE SEQUENCE</scope>
    <source>
        <strain evidence="2">ATCC30299</strain>
    </source>
</reference>
<feature type="transmembrane region" description="Helical" evidence="1">
    <location>
        <begin position="12"/>
        <end position="30"/>
    </location>
</feature>
<dbReference type="AlphaFoldDB" id="A0AAU9JT75"/>
<keyword evidence="3" id="KW-1185">Reference proteome</keyword>
<keyword evidence="1" id="KW-0472">Membrane</keyword>
<evidence type="ECO:0000256" key="1">
    <source>
        <dbReference type="SAM" id="Phobius"/>
    </source>
</evidence>
<evidence type="ECO:0000313" key="3">
    <source>
        <dbReference type="Proteomes" id="UP001162131"/>
    </source>
</evidence>
<feature type="transmembrane region" description="Helical" evidence="1">
    <location>
        <begin position="76"/>
        <end position="101"/>
    </location>
</feature>
<dbReference type="EMBL" id="CAJZBQ010000044">
    <property type="protein sequence ID" value="CAG9327727.1"/>
    <property type="molecule type" value="Genomic_DNA"/>
</dbReference>
<sequence>MQSIFFNNFRCLGFIHSFNHFFFYSSFPIFGYKFTSLKRLAHGWCIQYFLLNTCVIRFDKFFINFKLSRNWIIKSYFFDILCLLKVWTVLIFDLNAVLILIRIKKYVQIFLI</sequence>
<dbReference type="Proteomes" id="UP001162131">
    <property type="component" value="Unassembled WGS sequence"/>
</dbReference>
<evidence type="ECO:0000313" key="2">
    <source>
        <dbReference type="EMBL" id="CAG9327727.1"/>
    </source>
</evidence>
<gene>
    <name evidence="2" type="ORF">BSTOLATCC_MIC44355</name>
</gene>
<organism evidence="2 3">
    <name type="scientific">Blepharisma stoltei</name>
    <dbReference type="NCBI Taxonomy" id="1481888"/>
    <lineage>
        <taxon>Eukaryota</taxon>
        <taxon>Sar</taxon>
        <taxon>Alveolata</taxon>
        <taxon>Ciliophora</taxon>
        <taxon>Postciliodesmatophora</taxon>
        <taxon>Heterotrichea</taxon>
        <taxon>Heterotrichida</taxon>
        <taxon>Blepharismidae</taxon>
        <taxon>Blepharisma</taxon>
    </lineage>
</organism>
<keyword evidence="1" id="KW-0812">Transmembrane</keyword>
<protein>
    <submittedName>
        <fullName evidence="2">Uncharacterized protein</fullName>
    </submittedName>
</protein>
<name>A0AAU9JT75_9CILI</name>
<accession>A0AAU9JT75</accession>
<proteinExistence type="predicted"/>
<keyword evidence="1" id="KW-1133">Transmembrane helix</keyword>